<keyword evidence="2" id="KW-1185">Reference proteome</keyword>
<gene>
    <name evidence="1" type="ORF">ACFOGH_13250</name>
</gene>
<evidence type="ECO:0000313" key="1">
    <source>
        <dbReference type="EMBL" id="MFC3181963.1"/>
    </source>
</evidence>
<reference evidence="2" key="1">
    <citation type="journal article" date="2019" name="Int. J. Syst. Evol. Microbiol.">
        <title>The Global Catalogue of Microorganisms (GCM) 10K type strain sequencing project: providing services to taxonomists for standard genome sequencing and annotation.</title>
        <authorList>
            <consortium name="The Broad Institute Genomics Platform"/>
            <consortium name="The Broad Institute Genome Sequencing Center for Infectious Disease"/>
            <person name="Wu L."/>
            <person name="Ma J."/>
        </authorList>
    </citation>
    <scope>NUCLEOTIDE SEQUENCE [LARGE SCALE GENOMIC DNA]</scope>
    <source>
        <strain evidence="2">KCTC 52039</strain>
    </source>
</reference>
<proteinExistence type="predicted"/>
<dbReference type="EMBL" id="JBHRTO010000001">
    <property type="protein sequence ID" value="MFC3181963.1"/>
    <property type="molecule type" value="Genomic_DNA"/>
</dbReference>
<protein>
    <submittedName>
        <fullName evidence="1">Polysaccharide deacetylase family protein</fullName>
    </submittedName>
</protein>
<dbReference type="Proteomes" id="UP001595547">
    <property type="component" value="Unassembled WGS sequence"/>
</dbReference>
<dbReference type="Gene3D" id="3.20.20.370">
    <property type="entry name" value="Glycoside hydrolase/deacetylase"/>
    <property type="match status" value="1"/>
</dbReference>
<comment type="caution">
    <text evidence="1">The sequence shown here is derived from an EMBL/GenBank/DDBJ whole genome shotgun (WGS) entry which is preliminary data.</text>
</comment>
<accession>A0ABV7J750</accession>
<dbReference type="InterPro" id="IPR049591">
    <property type="entry name" value="CE4_u4-like"/>
</dbReference>
<dbReference type="CDD" id="cd10928">
    <property type="entry name" value="CE4_u4"/>
    <property type="match status" value="1"/>
</dbReference>
<evidence type="ECO:0000313" key="2">
    <source>
        <dbReference type="Proteomes" id="UP001595547"/>
    </source>
</evidence>
<organism evidence="1 2">
    <name type="scientific">Cypionkella sinensis</name>
    <dbReference type="NCBI Taxonomy" id="1756043"/>
    <lineage>
        <taxon>Bacteria</taxon>
        <taxon>Pseudomonadati</taxon>
        <taxon>Pseudomonadota</taxon>
        <taxon>Alphaproteobacteria</taxon>
        <taxon>Rhodobacterales</taxon>
        <taxon>Paracoccaceae</taxon>
        <taxon>Cypionkella</taxon>
    </lineage>
</organism>
<dbReference type="RefSeq" id="WP_380073543.1">
    <property type="nucleotide sequence ID" value="NZ_JBHRTO010000001.1"/>
</dbReference>
<dbReference type="SUPFAM" id="SSF88713">
    <property type="entry name" value="Glycoside hydrolase/deacetylase"/>
    <property type="match status" value="1"/>
</dbReference>
<dbReference type="InterPro" id="IPR011330">
    <property type="entry name" value="Glyco_hydro/deAcase_b/a-brl"/>
</dbReference>
<name>A0ABV7J750_9RHOB</name>
<sequence>MTQSLLRALDQRAANGNPAQLWLRDDDAIAPTQALDQLLSLSDAANVPVTLAVIPAHSGPELASRLTTAPAVSVAVHGWSHSNHAPKTEKKQELGLHRPLADVLGELARGFNHLSTLHGDQFTPVLVPPWNRIAPQVVAGLPALGFKALSVFGAEAPAPLPLFNTHVDVIDWRGTRAGRPDDVLMQEIAQAMLRGDAPIGLLTHHLVHDAQVWGFLERLFALTADHPGCRWVGLPQLIGSP</sequence>